<comment type="caution">
    <text evidence="3">The sequence shown here is derived from an EMBL/GenBank/DDBJ whole genome shotgun (WGS) entry which is preliminary data.</text>
</comment>
<feature type="domain" description="Cpl-7 lysozyme C-terminal" evidence="2">
    <location>
        <begin position="273"/>
        <end position="315"/>
    </location>
</feature>
<evidence type="ECO:0000313" key="4">
    <source>
        <dbReference type="Proteomes" id="UP001225034"/>
    </source>
</evidence>
<organism evidence="3 4">
    <name type="scientific">Alkalicoccobacillus murimartini</name>
    <dbReference type="NCBI Taxonomy" id="171685"/>
    <lineage>
        <taxon>Bacteria</taxon>
        <taxon>Bacillati</taxon>
        <taxon>Bacillota</taxon>
        <taxon>Bacilli</taxon>
        <taxon>Bacillales</taxon>
        <taxon>Bacillaceae</taxon>
        <taxon>Alkalicoccobacillus</taxon>
    </lineage>
</organism>
<feature type="region of interest" description="Disordered" evidence="1">
    <location>
        <begin position="311"/>
        <end position="367"/>
    </location>
</feature>
<dbReference type="Gene3D" id="3.40.630.40">
    <property type="entry name" value="Zn-dependent exopeptidases"/>
    <property type="match status" value="1"/>
</dbReference>
<sequence>MTKHLLIAGHGTRKNGTFDPGATGFISKGEHRYMKEDLFPAMKKFLPEGHNVVFHDVYNVVDRGNIVALAAQHGATQVTEFHFDAASDASARKGHVIVQENKTPDTMDLAFRDAIKKMVDVRYNHKGHQGMSGRTNLGNANRSVGANYSYRLLELGFGTSKNDSDIMVNNVDEYAKVLVETICGSVNVPNETKTGGTQLTFPTPKPTPTKPTAKTISQMADQINVGQHGNGHDNRRKSLNISQAEYDKVAAEVNRRAGVKVAPKPAPKPKKTITQMAIEIEKGVHGQGHPNRQKSLGINDAEYKKVRDEVNKRAGASTPSKPKKSVSQMATEILQGKHGNGHANRQKSLGVNNTTYEQFKKEVNKRA</sequence>
<dbReference type="EMBL" id="JAUSUA010000007">
    <property type="protein sequence ID" value="MDQ0208934.1"/>
    <property type="molecule type" value="Genomic_DNA"/>
</dbReference>
<dbReference type="Proteomes" id="UP001225034">
    <property type="component" value="Unassembled WGS sequence"/>
</dbReference>
<proteinExistence type="predicted"/>
<evidence type="ECO:0000259" key="2">
    <source>
        <dbReference type="SMART" id="SM01095"/>
    </source>
</evidence>
<feature type="compositionally biased region" description="Polar residues" evidence="1">
    <location>
        <begin position="317"/>
        <end position="330"/>
    </location>
</feature>
<reference evidence="3 4" key="1">
    <citation type="submission" date="2023-07" db="EMBL/GenBank/DDBJ databases">
        <title>Genomic Encyclopedia of Type Strains, Phase IV (KMG-IV): sequencing the most valuable type-strain genomes for metagenomic binning, comparative biology and taxonomic classification.</title>
        <authorList>
            <person name="Goeker M."/>
        </authorList>
    </citation>
    <scope>NUCLEOTIDE SEQUENCE [LARGE SCALE GENOMIC DNA]</scope>
    <source>
        <strain evidence="3 4">DSM 19154</strain>
    </source>
</reference>
<evidence type="ECO:0000313" key="3">
    <source>
        <dbReference type="EMBL" id="MDQ0208934.1"/>
    </source>
</evidence>
<evidence type="ECO:0000256" key="1">
    <source>
        <dbReference type="SAM" id="MobiDB-lite"/>
    </source>
</evidence>
<feature type="domain" description="Cpl-7 lysozyme C-terminal" evidence="2">
    <location>
        <begin position="216"/>
        <end position="258"/>
    </location>
</feature>
<accession>A0ABT9YPI0</accession>
<dbReference type="Pfam" id="PF01520">
    <property type="entry name" value="Amidase_3"/>
    <property type="match status" value="1"/>
</dbReference>
<protein>
    <submittedName>
        <fullName evidence="3">Uncharacterized protein YggU (UPF0235/DUF167 family)</fullName>
    </submittedName>
</protein>
<dbReference type="InterPro" id="IPR013168">
    <property type="entry name" value="Cpl_7_lyso_C"/>
</dbReference>
<dbReference type="RefSeq" id="WP_306985387.1">
    <property type="nucleotide sequence ID" value="NZ_JAUSUA010000007.1"/>
</dbReference>
<feature type="domain" description="Cpl-7 lysozyme C-terminal" evidence="2">
    <location>
        <begin position="326"/>
        <end position="365"/>
    </location>
</feature>
<keyword evidence="4" id="KW-1185">Reference proteome</keyword>
<dbReference type="InterPro" id="IPR002508">
    <property type="entry name" value="MurNAc-LAA_cat"/>
</dbReference>
<feature type="compositionally biased region" description="Basic and acidic residues" evidence="1">
    <location>
        <begin position="358"/>
        <end position="367"/>
    </location>
</feature>
<gene>
    <name evidence="3" type="ORF">J2S05_003758</name>
</gene>
<name>A0ABT9YPI0_9BACI</name>
<feature type="compositionally biased region" description="Polar residues" evidence="1">
    <location>
        <begin position="346"/>
        <end position="357"/>
    </location>
</feature>
<dbReference type="SUPFAM" id="SSF53187">
    <property type="entry name" value="Zn-dependent exopeptidases"/>
    <property type="match status" value="1"/>
</dbReference>
<dbReference type="SMART" id="SM01095">
    <property type="entry name" value="Cpl-7"/>
    <property type="match status" value="3"/>
</dbReference>